<reference evidence="7" key="1">
    <citation type="submission" date="2025-08" db="UniProtKB">
        <authorList>
            <consortium name="RefSeq"/>
        </authorList>
    </citation>
    <scope>IDENTIFICATION</scope>
</reference>
<evidence type="ECO:0000256" key="2">
    <source>
        <dbReference type="ARBA" id="ARBA00022443"/>
    </source>
</evidence>
<sequence>MNSFTVAGSALYRAAADYSPANMSRSRHPHLELALVKGDEVRVIGPTDSTGYLQAVVNGKTGLIPAHHLVPARPRSCLGQSEQRDSLQDSGFHEPTSALSSPQRAPAAKKRVNVGGVAEATPQAPSQLKIHRIVGDRNASNRSLLIGWMPPADVEGVAEYKIYVNGSLHQTLCGANAEKALVRGLDLHQCQHISLYAVSPGGAMSPSTDLVFEGIPEVPPPAAPMVERWDNAEASPCLAIYDYDPAIQSGSNEPHGQLQLLEGDAVITYGPMRVDGFYRAEVNGKRGMVPSSFIEKLSKDLTTVRQKVAAPGSTPGPAGHPSRGATDARHVTSRAAGRSRPSRLQRPINWSSKQTKPN</sequence>
<feature type="compositionally biased region" description="Polar residues" evidence="4">
    <location>
        <begin position="348"/>
        <end position="358"/>
    </location>
</feature>
<dbReference type="CDD" id="cd00063">
    <property type="entry name" value="FN3"/>
    <property type="match status" value="1"/>
</dbReference>
<keyword evidence="2 3" id="KW-0728">SH3 domain</keyword>
<feature type="region of interest" description="Disordered" evidence="4">
    <location>
        <begin position="78"/>
        <end position="113"/>
    </location>
</feature>
<feature type="domain" description="SH3" evidence="5">
    <location>
        <begin position="232"/>
        <end position="299"/>
    </location>
</feature>
<dbReference type="InterPro" id="IPR001452">
    <property type="entry name" value="SH3_domain"/>
</dbReference>
<evidence type="ECO:0000256" key="3">
    <source>
        <dbReference type="PROSITE-ProRule" id="PRU00192"/>
    </source>
</evidence>
<dbReference type="PANTHER" id="PTHR14234:SF19">
    <property type="entry name" value="RIM-BINDING PROTEIN, ISOFORM F"/>
    <property type="match status" value="1"/>
</dbReference>
<evidence type="ECO:0000313" key="6">
    <source>
        <dbReference type="Proteomes" id="UP000695022"/>
    </source>
</evidence>
<comment type="similarity">
    <text evidence="1">Belongs to the RIMBP family.</text>
</comment>
<dbReference type="InterPro" id="IPR036116">
    <property type="entry name" value="FN3_sf"/>
</dbReference>
<evidence type="ECO:0000256" key="1">
    <source>
        <dbReference type="ARBA" id="ARBA00010749"/>
    </source>
</evidence>
<keyword evidence="6" id="KW-1185">Reference proteome</keyword>
<dbReference type="Pfam" id="PF07653">
    <property type="entry name" value="SH3_2"/>
    <property type="match status" value="2"/>
</dbReference>
<protein>
    <submittedName>
        <fullName evidence="7">Uncharacterized protein LOC106810340</fullName>
    </submittedName>
</protein>
<feature type="domain" description="SH3" evidence="5">
    <location>
        <begin position="7"/>
        <end position="74"/>
    </location>
</feature>
<evidence type="ECO:0000256" key="4">
    <source>
        <dbReference type="SAM" id="MobiDB-lite"/>
    </source>
</evidence>
<name>A0ABM1EAB7_PRICU</name>
<dbReference type="Gene3D" id="2.30.30.40">
    <property type="entry name" value="SH3 Domains"/>
    <property type="match status" value="2"/>
</dbReference>
<dbReference type="PROSITE" id="PS50002">
    <property type="entry name" value="SH3"/>
    <property type="match status" value="2"/>
</dbReference>
<dbReference type="PANTHER" id="PTHR14234">
    <property type="entry name" value="RIM BINDING PROTEIN-RELATED"/>
    <property type="match status" value="1"/>
</dbReference>
<dbReference type="Proteomes" id="UP000695022">
    <property type="component" value="Unplaced"/>
</dbReference>
<proteinExistence type="inferred from homology"/>
<dbReference type="InterPro" id="IPR036028">
    <property type="entry name" value="SH3-like_dom_sf"/>
</dbReference>
<dbReference type="SUPFAM" id="SSF50044">
    <property type="entry name" value="SH3-domain"/>
    <property type="match status" value="2"/>
</dbReference>
<organism evidence="6 7">
    <name type="scientific">Priapulus caudatus</name>
    <name type="common">Priapulid worm</name>
    <dbReference type="NCBI Taxonomy" id="37621"/>
    <lineage>
        <taxon>Eukaryota</taxon>
        <taxon>Metazoa</taxon>
        <taxon>Ecdysozoa</taxon>
        <taxon>Scalidophora</taxon>
        <taxon>Priapulida</taxon>
        <taxon>Priapulimorpha</taxon>
        <taxon>Priapulimorphida</taxon>
        <taxon>Priapulidae</taxon>
        <taxon>Priapulus</taxon>
    </lineage>
</organism>
<feature type="region of interest" description="Disordered" evidence="4">
    <location>
        <begin position="307"/>
        <end position="358"/>
    </location>
</feature>
<accession>A0ABM1EAB7</accession>
<evidence type="ECO:0000313" key="7">
    <source>
        <dbReference type="RefSeq" id="XP_014669138.1"/>
    </source>
</evidence>
<gene>
    <name evidence="7" type="primary">LOC106810340</name>
</gene>
<dbReference type="InterPro" id="IPR040325">
    <property type="entry name" value="RIMBP1/2/3"/>
</dbReference>
<dbReference type="SUPFAM" id="SSF49265">
    <property type="entry name" value="Fibronectin type III"/>
    <property type="match status" value="1"/>
</dbReference>
<dbReference type="SMART" id="SM00326">
    <property type="entry name" value="SH3"/>
    <property type="match status" value="2"/>
</dbReference>
<dbReference type="InterPro" id="IPR003961">
    <property type="entry name" value="FN3_dom"/>
</dbReference>
<evidence type="ECO:0000259" key="5">
    <source>
        <dbReference type="PROSITE" id="PS50002"/>
    </source>
</evidence>
<dbReference type="GeneID" id="106810340"/>
<dbReference type="RefSeq" id="XP_014669138.1">
    <property type="nucleotide sequence ID" value="XM_014813652.1"/>
</dbReference>